<evidence type="ECO:0000313" key="1">
    <source>
        <dbReference type="EMBL" id="CAG8678925.1"/>
    </source>
</evidence>
<dbReference type="Proteomes" id="UP000789739">
    <property type="component" value="Unassembled WGS sequence"/>
</dbReference>
<keyword evidence="2" id="KW-1185">Reference proteome</keyword>
<comment type="caution">
    <text evidence="1">The sequence shown here is derived from an EMBL/GenBank/DDBJ whole genome shotgun (WGS) entry which is preliminary data.</text>
</comment>
<accession>A0A9N9EKU3</accession>
<evidence type="ECO:0000313" key="2">
    <source>
        <dbReference type="Proteomes" id="UP000789739"/>
    </source>
</evidence>
<proteinExistence type="predicted"/>
<dbReference type="AlphaFoldDB" id="A0A9N9EKU3"/>
<reference evidence="1" key="1">
    <citation type="submission" date="2021-06" db="EMBL/GenBank/DDBJ databases">
        <authorList>
            <person name="Kallberg Y."/>
            <person name="Tangrot J."/>
            <person name="Rosling A."/>
        </authorList>
    </citation>
    <scope>NUCLEOTIDE SEQUENCE</scope>
    <source>
        <strain evidence="1">BR232B</strain>
    </source>
</reference>
<name>A0A9N9EKU3_9GLOM</name>
<feature type="non-terminal residue" evidence="1">
    <location>
        <position position="53"/>
    </location>
</feature>
<dbReference type="EMBL" id="CAJVPI010006488">
    <property type="protein sequence ID" value="CAG8678925.1"/>
    <property type="molecule type" value="Genomic_DNA"/>
</dbReference>
<gene>
    <name evidence="1" type="ORF">PBRASI_LOCUS11695</name>
</gene>
<organism evidence="1 2">
    <name type="scientific">Paraglomus brasilianum</name>
    <dbReference type="NCBI Taxonomy" id="144538"/>
    <lineage>
        <taxon>Eukaryota</taxon>
        <taxon>Fungi</taxon>
        <taxon>Fungi incertae sedis</taxon>
        <taxon>Mucoromycota</taxon>
        <taxon>Glomeromycotina</taxon>
        <taxon>Glomeromycetes</taxon>
        <taxon>Paraglomerales</taxon>
        <taxon>Paraglomeraceae</taxon>
        <taxon>Paraglomus</taxon>
    </lineage>
</organism>
<protein>
    <submittedName>
        <fullName evidence="1">8790_t:CDS:1</fullName>
    </submittedName>
</protein>
<dbReference type="OrthoDB" id="5598028at2759"/>
<sequence>GKFPRNKVCEDGTVIGEPTSTSPKFCDMMQKAVISYLTQHNTYLPEDAITDPT</sequence>